<proteinExistence type="predicted"/>
<comment type="caution">
    <text evidence="1">The sequence shown here is derived from an EMBL/GenBank/DDBJ whole genome shotgun (WGS) entry which is preliminary data.</text>
</comment>
<dbReference type="RefSeq" id="WP_039336244.1">
    <property type="nucleotide sequence ID" value="NZ_JRVC01000017.1"/>
</dbReference>
<sequence>MLLRESTRPDHDRVDAAFARFDLGDPVDYRAFLLAQASALLPIEAALTAAGVQEVVCDWPQRRRASRVLADLADLGLATPKALEAPQLGSTAQMLGALYVVEGSRLGGAMLARRVPAHLPCRFLSDADSSRWRSLVALIDHELASPASQAAALASARAAFALFEAAAHAQAGVRVP</sequence>
<dbReference type="Gene3D" id="1.20.910.10">
    <property type="entry name" value="Heme oxygenase-like"/>
    <property type="match status" value="1"/>
</dbReference>
<protein>
    <submittedName>
        <fullName evidence="1">Putative heme oxygenase</fullName>
    </submittedName>
</protein>
<dbReference type="AlphaFoldDB" id="A0A0B8ZMK9"/>
<gene>
    <name evidence="1" type="ORF">NJ75_03237</name>
</gene>
<evidence type="ECO:0000313" key="2">
    <source>
        <dbReference type="Proteomes" id="UP000031338"/>
    </source>
</evidence>
<dbReference type="Proteomes" id="UP000031338">
    <property type="component" value="Unassembled WGS sequence"/>
</dbReference>
<dbReference type="PATRIC" id="fig|48936.3.peg.3255"/>
<name>A0A0B8ZMK9_9SPHN</name>
<reference evidence="1 2" key="1">
    <citation type="submission" date="2014-10" db="EMBL/GenBank/DDBJ databases">
        <title>Draft genome sequence of Novosphingobium subterraneum DSM 12447.</title>
        <authorList>
            <person name="Gan H.M."/>
            <person name="Gan H.Y."/>
            <person name="Savka M.A."/>
        </authorList>
    </citation>
    <scope>NUCLEOTIDE SEQUENCE [LARGE SCALE GENOMIC DNA]</scope>
    <source>
        <strain evidence="1 2">DSM 12447</strain>
    </source>
</reference>
<evidence type="ECO:0000313" key="1">
    <source>
        <dbReference type="EMBL" id="KHS44368.1"/>
    </source>
</evidence>
<dbReference type="EMBL" id="JRVC01000017">
    <property type="protein sequence ID" value="KHS44368.1"/>
    <property type="molecule type" value="Genomic_DNA"/>
</dbReference>
<dbReference type="InterPro" id="IPR016084">
    <property type="entry name" value="Haem_Oase-like_multi-hlx"/>
</dbReference>
<dbReference type="CDD" id="cd19166">
    <property type="entry name" value="HemeO-bac"/>
    <property type="match status" value="1"/>
</dbReference>
<dbReference type="STRING" id="48936.NJ75_03237"/>
<accession>A0A0B8ZMK9</accession>
<dbReference type="SUPFAM" id="SSF48613">
    <property type="entry name" value="Heme oxygenase-like"/>
    <property type="match status" value="1"/>
</dbReference>
<keyword evidence="2" id="KW-1185">Reference proteome</keyword>
<organism evidence="1 2">
    <name type="scientific">Novosphingobium subterraneum</name>
    <dbReference type="NCBI Taxonomy" id="48936"/>
    <lineage>
        <taxon>Bacteria</taxon>
        <taxon>Pseudomonadati</taxon>
        <taxon>Pseudomonadota</taxon>
        <taxon>Alphaproteobacteria</taxon>
        <taxon>Sphingomonadales</taxon>
        <taxon>Sphingomonadaceae</taxon>
        <taxon>Novosphingobium</taxon>
    </lineage>
</organism>